<feature type="region of interest" description="Disordered" evidence="1">
    <location>
        <begin position="163"/>
        <end position="190"/>
    </location>
</feature>
<dbReference type="RefSeq" id="WP_106210001.1">
    <property type="nucleotide sequence ID" value="NZ_PVZF01000004.1"/>
</dbReference>
<dbReference type="InterPro" id="IPR010985">
    <property type="entry name" value="Ribbon_hlx_hlx"/>
</dbReference>
<dbReference type="SUPFAM" id="SSF47598">
    <property type="entry name" value="Ribbon-helix-helix"/>
    <property type="match status" value="1"/>
</dbReference>
<evidence type="ECO:0000313" key="3">
    <source>
        <dbReference type="Proteomes" id="UP000238083"/>
    </source>
</evidence>
<dbReference type="Proteomes" id="UP000238083">
    <property type="component" value="Unassembled WGS sequence"/>
</dbReference>
<evidence type="ECO:0000313" key="2">
    <source>
        <dbReference type="EMBL" id="PRY16097.1"/>
    </source>
</evidence>
<protein>
    <recommendedName>
        <fullName evidence="4">HicB-like protein involved in pilus formation</fullName>
    </recommendedName>
</protein>
<sequence length="190" mass="19589">MDLLPYVVRLRQDLATTAESGSEEVAAAAERLVATLDPSVRLLLLDALVEAAGELTSGIARSPQPPSGVEVRLRGREVEFVLTTSDGAPVATPGVPGGVNGDVTGDVAGDDGDVDGGTSRLSLRVPDRLKSRIERAADADGVSVNAWLVRSIGEVLDGAVPRTPPAAGWNPGGWAQPPAPGGDRRTGWAR</sequence>
<comment type="caution">
    <text evidence="2">The sequence shown here is derived from an EMBL/GenBank/DDBJ whole genome shotgun (WGS) entry which is preliminary data.</text>
</comment>
<feature type="compositionally biased region" description="Low complexity" evidence="1">
    <location>
        <begin position="165"/>
        <end position="176"/>
    </location>
</feature>
<dbReference type="GO" id="GO:0006355">
    <property type="term" value="P:regulation of DNA-templated transcription"/>
    <property type="evidence" value="ECO:0007669"/>
    <property type="project" value="InterPro"/>
</dbReference>
<organism evidence="2 3">
    <name type="scientific">Kineococcus rhizosphaerae</name>
    <dbReference type="NCBI Taxonomy" id="559628"/>
    <lineage>
        <taxon>Bacteria</taxon>
        <taxon>Bacillati</taxon>
        <taxon>Actinomycetota</taxon>
        <taxon>Actinomycetes</taxon>
        <taxon>Kineosporiales</taxon>
        <taxon>Kineosporiaceae</taxon>
        <taxon>Kineococcus</taxon>
    </lineage>
</organism>
<dbReference type="Gene3D" id="1.10.1220.10">
    <property type="entry name" value="Met repressor-like"/>
    <property type="match status" value="1"/>
</dbReference>
<evidence type="ECO:0000256" key="1">
    <source>
        <dbReference type="SAM" id="MobiDB-lite"/>
    </source>
</evidence>
<dbReference type="OrthoDB" id="5193907at2"/>
<reference evidence="2 3" key="1">
    <citation type="submission" date="2018-03" db="EMBL/GenBank/DDBJ databases">
        <title>Genomic Encyclopedia of Archaeal and Bacterial Type Strains, Phase II (KMG-II): from individual species to whole genera.</title>
        <authorList>
            <person name="Goeker M."/>
        </authorList>
    </citation>
    <scope>NUCLEOTIDE SEQUENCE [LARGE SCALE GENOMIC DNA]</scope>
    <source>
        <strain evidence="2 3">DSM 19711</strain>
    </source>
</reference>
<gene>
    <name evidence="2" type="ORF">CLV37_104315</name>
</gene>
<name>A0A2T0R5U1_9ACTN</name>
<keyword evidence="3" id="KW-1185">Reference proteome</keyword>
<proteinExistence type="predicted"/>
<dbReference type="InterPro" id="IPR013321">
    <property type="entry name" value="Arc_rbn_hlx_hlx"/>
</dbReference>
<dbReference type="EMBL" id="PVZF01000004">
    <property type="protein sequence ID" value="PRY16097.1"/>
    <property type="molecule type" value="Genomic_DNA"/>
</dbReference>
<accession>A0A2T0R5U1</accession>
<dbReference type="AlphaFoldDB" id="A0A2T0R5U1"/>
<evidence type="ECO:0008006" key="4">
    <source>
        <dbReference type="Google" id="ProtNLM"/>
    </source>
</evidence>